<evidence type="ECO:0000313" key="3">
    <source>
        <dbReference type="Proteomes" id="UP000799770"/>
    </source>
</evidence>
<gene>
    <name evidence="2" type="ORF">BDV96DRAFT_179816</name>
</gene>
<accession>A0A6A5YXJ6</accession>
<dbReference type="Proteomes" id="UP000799770">
    <property type="component" value="Unassembled WGS sequence"/>
</dbReference>
<reference evidence="2" key="1">
    <citation type="journal article" date="2020" name="Stud. Mycol.">
        <title>101 Dothideomycetes genomes: a test case for predicting lifestyles and emergence of pathogens.</title>
        <authorList>
            <person name="Haridas S."/>
            <person name="Albert R."/>
            <person name="Binder M."/>
            <person name="Bloem J."/>
            <person name="Labutti K."/>
            <person name="Salamov A."/>
            <person name="Andreopoulos B."/>
            <person name="Baker S."/>
            <person name="Barry K."/>
            <person name="Bills G."/>
            <person name="Bluhm B."/>
            <person name="Cannon C."/>
            <person name="Castanera R."/>
            <person name="Culley D."/>
            <person name="Daum C."/>
            <person name="Ezra D."/>
            <person name="Gonzalez J."/>
            <person name="Henrissat B."/>
            <person name="Kuo A."/>
            <person name="Liang C."/>
            <person name="Lipzen A."/>
            <person name="Lutzoni F."/>
            <person name="Magnuson J."/>
            <person name="Mondo S."/>
            <person name="Nolan M."/>
            <person name="Ohm R."/>
            <person name="Pangilinan J."/>
            <person name="Park H.-J."/>
            <person name="Ramirez L."/>
            <person name="Alfaro M."/>
            <person name="Sun H."/>
            <person name="Tritt A."/>
            <person name="Yoshinaga Y."/>
            <person name="Zwiers L.-H."/>
            <person name="Turgeon B."/>
            <person name="Goodwin S."/>
            <person name="Spatafora J."/>
            <person name="Crous P."/>
            <person name="Grigoriev I."/>
        </authorList>
    </citation>
    <scope>NUCLEOTIDE SEQUENCE</scope>
    <source>
        <strain evidence="2">CBS 627.86</strain>
    </source>
</reference>
<keyword evidence="3" id="KW-1185">Reference proteome</keyword>
<sequence length="156" mass="16048">MFSEVQEYHEKTLAHDNRDAGKSRLLSTMLVTIISVATITGKSSGQTSECLSISVGIFAMLAGLAGYQMAILAVSTVLTAPTITSPFSLTQASPKTITIHSESTVYLSAGGGGRGGLSRADIIALGVGVGVGLPASLAHIVTCLLAFQGCLRMTTM</sequence>
<proteinExistence type="predicted"/>
<evidence type="ECO:0000313" key="2">
    <source>
        <dbReference type="EMBL" id="KAF2111885.1"/>
    </source>
</evidence>
<keyword evidence="1" id="KW-1133">Transmembrane helix</keyword>
<keyword evidence="1" id="KW-0812">Transmembrane</keyword>
<name>A0A6A5YXJ6_9PLEO</name>
<protein>
    <submittedName>
        <fullName evidence="2">Uncharacterized protein</fullName>
    </submittedName>
</protein>
<evidence type="ECO:0000256" key="1">
    <source>
        <dbReference type="SAM" id="Phobius"/>
    </source>
</evidence>
<feature type="transmembrane region" description="Helical" evidence="1">
    <location>
        <begin position="122"/>
        <end position="147"/>
    </location>
</feature>
<dbReference type="AlphaFoldDB" id="A0A6A5YXJ6"/>
<feature type="transmembrane region" description="Helical" evidence="1">
    <location>
        <begin position="53"/>
        <end position="78"/>
    </location>
</feature>
<organism evidence="2 3">
    <name type="scientific">Lophiotrema nucula</name>
    <dbReference type="NCBI Taxonomy" id="690887"/>
    <lineage>
        <taxon>Eukaryota</taxon>
        <taxon>Fungi</taxon>
        <taxon>Dikarya</taxon>
        <taxon>Ascomycota</taxon>
        <taxon>Pezizomycotina</taxon>
        <taxon>Dothideomycetes</taxon>
        <taxon>Pleosporomycetidae</taxon>
        <taxon>Pleosporales</taxon>
        <taxon>Lophiotremataceae</taxon>
        <taxon>Lophiotrema</taxon>
    </lineage>
</organism>
<dbReference type="EMBL" id="ML977333">
    <property type="protein sequence ID" value="KAF2111885.1"/>
    <property type="molecule type" value="Genomic_DNA"/>
</dbReference>
<keyword evidence="1" id="KW-0472">Membrane</keyword>